<dbReference type="EMBL" id="CYSC01000034">
    <property type="protein sequence ID" value="CUH72795.1"/>
    <property type="molecule type" value="Genomic_DNA"/>
</dbReference>
<keyword evidence="3" id="KW-1185">Reference proteome</keyword>
<sequence length="317" mass="36651">MAVKWGVVSTIKAPVDEVLEFCAHHLDLGAHRLFIYLDDDNQEAFRLLSDHPKIRPVLTDDAYWQKRGFKRREKHQSRQFENAKQAYNRASGQVDWLTHIDVDEFLWPERPLGDVLAELPASCQCARIRPWEALALEDTAQTDMVQFKGFTVAQPQRRQQTEAIYPDYGAHLNGGFLSHVAGKMIYRTGVDRLKVQIHNVWVGDDMNPGQRELADVKLLHMHAKSWEQFYAAYRFRMEKGSYRSELKPNKPREEGGLSLHELFQMLDDDGGPEALRRFYQQVCAASPELIQRLSAHGLHFEADLRLADKRQRHFSAS</sequence>
<dbReference type="Proteomes" id="UP000051086">
    <property type="component" value="Unassembled WGS sequence"/>
</dbReference>
<evidence type="ECO:0000313" key="1">
    <source>
        <dbReference type="EMBL" id="CUH64025.1"/>
    </source>
</evidence>
<name>A0A0P1FVS1_9RHOB</name>
<protein>
    <recommendedName>
        <fullName evidence="5">Glycosyl transferase family 2</fullName>
    </recommendedName>
</protein>
<proteinExistence type="predicted"/>
<evidence type="ECO:0000313" key="4">
    <source>
        <dbReference type="Proteomes" id="UP000051887"/>
    </source>
</evidence>
<reference evidence="2 4" key="1">
    <citation type="submission" date="2015-09" db="EMBL/GenBank/DDBJ databases">
        <authorList>
            <consortium name="Swine Surveillance"/>
        </authorList>
    </citation>
    <scope>NUCLEOTIDE SEQUENCE [LARGE SCALE GENOMIC DNA]</scope>
    <source>
        <strain evidence="2 4">5120</strain>
    </source>
</reference>
<dbReference type="Proteomes" id="UP000051887">
    <property type="component" value="Unassembled WGS sequence"/>
</dbReference>
<reference evidence="1 3" key="2">
    <citation type="submission" date="2015-09" db="EMBL/GenBank/DDBJ databases">
        <authorList>
            <person name="Rodrigo-Torres L."/>
            <person name="Arahal D.R."/>
        </authorList>
    </citation>
    <scope>NUCLEOTIDE SEQUENCE [LARGE SCALE GENOMIC DNA]</scope>
    <source>
        <strain evidence="1 3">CECT 5118</strain>
    </source>
</reference>
<organism evidence="2 4">
    <name type="scientific">Thalassovita autumnalis</name>
    <dbReference type="NCBI Taxonomy" id="2072972"/>
    <lineage>
        <taxon>Bacteria</taxon>
        <taxon>Pseudomonadati</taxon>
        <taxon>Pseudomonadota</taxon>
        <taxon>Alphaproteobacteria</taxon>
        <taxon>Rhodobacterales</taxon>
        <taxon>Roseobacteraceae</taxon>
        <taxon>Thalassovita</taxon>
    </lineage>
</organism>
<evidence type="ECO:0000313" key="3">
    <source>
        <dbReference type="Proteomes" id="UP000051086"/>
    </source>
</evidence>
<evidence type="ECO:0008006" key="5">
    <source>
        <dbReference type="Google" id="ProtNLM"/>
    </source>
</evidence>
<dbReference type="OrthoDB" id="7203640at2"/>
<evidence type="ECO:0000313" key="2">
    <source>
        <dbReference type="EMBL" id="CUH72795.1"/>
    </source>
</evidence>
<dbReference type="Pfam" id="PF13704">
    <property type="entry name" value="Glyco_tranf_2_4"/>
    <property type="match status" value="1"/>
</dbReference>
<dbReference type="EMBL" id="CYSB01000009">
    <property type="protein sequence ID" value="CUH64025.1"/>
    <property type="molecule type" value="Genomic_DNA"/>
</dbReference>
<dbReference type="RefSeq" id="WP_058243969.1">
    <property type="nucleotide sequence ID" value="NZ_CYSB01000009.1"/>
</dbReference>
<gene>
    <name evidence="1" type="ORF">TL5118_00724</name>
    <name evidence="2" type="ORF">TL5120_02592</name>
</gene>
<dbReference type="AlphaFoldDB" id="A0A0P1FVS1"/>
<accession>A0A0P1FVS1</accession>